<dbReference type="InterPro" id="IPR005162">
    <property type="entry name" value="Retrotrans_gag_dom"/>
</dbReference>
<keyword evidence="3" id="KW-0548">Nucleotidyltransferase</keyword>
<feature type="compositionally biased region" description="Polar residues" evidence="1">
    <location>
        <begin position="247"/>
        <end position="262"/>
    </location>
</feature>
<dbReference type="AlphaFoldDB" id="A0A6L2LCC5"/>
<gene>
    <name evidence="3" type="ORF">Tci_031394</name>
</gene>
<dbReference type="GO" id="GO:0003964">
    <property type="term" value="F:RNA-directed DNA polymerase activity"/>
    <property type="evidence" value="ECO:0007669"/>
    <property type="project" value="UniProtKB-KW"/>
</dbReference>
<sequence>MRTRSNFYPSNSTANIPRRLNRRRIPNIVEPKIRTIAEIIPMAYRTMKELLQEPTEGYGEAIVISEIVAENFEIKTNLLQLVQANKFHGCENDNPHTHISNFKRMTATLKYRDVPDDAIKLMIFPYSLEDRARIWYEKEPPNSILTWDDLVNKFVNQFFPPSKTTYLKNEISRFTQRFDETFSEAWDRFKELLRACPHHGFSELTQIDTFYNGLTKQDQDSLNAASGGNLLNKTTKEALQIIENKSKNQPSTSGTLPSNTVPNPKDEQNTEEILNKEHSNSSGSTAQIQPPVVPISISKPDVPRTQTKPTILYPSSFADALLLMPKFASTIKSLLANKDKLFDLENVLLNKNCSAMLLEKILEKLGDPIKFLIPCDFPGMNVCHALADLGASINLMPLSIWKKLSFPALTPTRMTLELADRSITHPKGVAEDVFFKVGKFHFPTDFVVVDFEADPRVPLILERSFLRTGHALIDVYGEEITLRVNNECVTFNLDQVMKYSDNSVSQVNVINIAFEEVVHDNPKSSSPTLVSESEFYEDPIVKISPLGESDFFSEEIEDFLNDDSIPMEIENSMFDPKGDMLLIEKLLNEDPLMELDEVAESSDKNLVPILREHEVTSDNESEYNEPINDDSFSAFTTFTNLLFNDKDDFTSNDNESIHNEDVPIKESKVYSNPLFDDDEIYSDELESHCLNVEPLSNHDTLKFDHLEEFSRALMPIHIAEEEQIRKEHAEYIHLMERLITINPCPHPMVNANTIVESLPSSLIPVQDNDSQREEIDIVTDTDELLPPGFENVDLEEEIYVLEELRVDNSIPSSINELFDFDHDDPSFPRPPPEPPDDEFDFELNSGEVISAVMNNIEELVDDECFDLGGEIDIFANVKDDNYFPFTFVIQNFLPYLIYPEVFFFFSPLRVKTLSLTMASPFRAGGISSGWNFHGLLCLSKH</sequence>
<reference evidence="3" key="1">
    <citation type="journal article" date="2019" name="Sci. Rep.">
        <title>Draft genome of Tanacetum cinerariifolium, the natural source of mosquito coil.</title>
        <authorList>
            <person name="Yamashiro T."/>
            <person name="Shiraishi A."/>
            <person name="Satake H."/>
            <person name="Nakayama K."/>
        </authorList>
    </citation>
    <scope>NUCLEOTIDE SEQUENCE</scope>
</reference>
<feature type="region of interest" description="Disordered" evidence="1">
    <location>
        <begin position="245"/>
        <end position="301"/>
    </location>
</feature>
<dbReference type="CDD" id="cd00303">
    <property type="entry name" value="retropepsin_like"/>
    <property type="match status" value="1"/>
</dbReference>
<evidence type="ECO:0000313" key="3">
    <source>
        <dbReference type="EMBL" id="GEU59416.1"/>
    </source>
</evidence>
<keyword evidence="3" id="KW-0808">Transferase</keyword>
<name>A0A6L2LCC5_TANCI</name>
<dbReference type="EMBL" id="BKCJ010004168">
    <property type="protein sequence ID" value="GEU59416.1"/>
    <property type="molecule type" value="Genomic_DNA"/>
</dbReference>
<organism evidence="3">
    <name type="scientific">Tanacetum cinerariifolium</name>
    <name type="common">Dalmatian daisy</name>
    <name type="synonym">Chrysanthemum cinerariifolium</name>
    <dbReference type="NCBI Taxonomy" id="118510"/>
    <lineage>
        <taxon>Eukaryota</taxon>
        <taxon>Viridiplantae</taxon>
        <taxon>Streptophyta</taxon>
        <taxon>Embryophyta</taxon>
        <taxon>Tracheophyta</taxon>
        <taxon>Spermatophyta</taxon>
        <taxon>Magnoliopsida</taxon>
        <taxon>eudicotyledons</taxon>
        <taxon>Gunneridae</taxon>
        <taxon>Pentapetalae</taxon>
        <taxon>asterids</taxon>
        <taxon>campanulids</taxon>
        <taxon>Asterales</taxon>
        <taxon>Asteraceae</taxon>
        <taxon>Asteroideae</taxon>
        <taxon>Anthemideae</taxon>
        <taxon>Anthemidinae</taxon>
        <taxon>Tanacetum</taxon>
    </lineage>
</organism>
<dbReference type="Gene3D" id="2.40.70.10">
    <property type="entry name" value="Acid Proteases"/>
    <property type="match status" value="1"/>
</dbReference>
<dbReference type="PANTHER" id="PTHR33067:SF35">
    <property type="entry name" value="ASPARTIC PEPTIDASE DDI1-TYPE DOMAIN-CONTAINING PROTEIN"/>
    <property type="match status" value="1"/>
</dbReference>
<evidence type="ECO:0000256" key="1">
    <source>
        <dbReference type="SAM" id="MobiDB-lite"/>
    </source>
</evidence>
<accession>A0A6L2LCC5</accession>
<keyword evidence="3" id="KW-0695">RNA-directed DNA polymerase</keyword>
<evidence type="ECO:0000259" key="2">
    <source>
        <dbReference type="Pfam" id="PF03732"/>
    </source>
</evidence>
<comment type="caution">
    <text evidence="3">The sequence shown here is derived from an EMBL/GenBank/DDBJ whole genome shotgun (WGS) entry which is preliminary data.</text>
</comment>
<feature type="compositionally biased region" description="Basic and acidic residues" evidence="1">
    <location>
        <begin position="264"/>
        <end position="279"/>
    </location>
</feature>
<dbReference type="InterPro" id="IPR021109">
    <property type="entry name" value="Peptidase_aspartic_dom_sf"/>
</dbReference>
<dbReference type="PANTHER" id="PTHR33067">
    <property type="entry name" value="RNA-DIRECTED DNA POLYMERASE-RELATED"/>
    <property type="match status" value="1"/>
</dbReference>
<dbReference type="Pfam" id="PF03732">
    <property type="entry name" value="Retrotrans_gag"/>
    <property type="match status" value="1"/>
</dbReference>
<feature type="domain" description="Retrotransposon gag" evidence="2">
    <location>
        <begin position="123"/>
        <end position="215"/>
    </location>
</feature>
<proteinExistence type="predicted"/>
<protein>
    <submittedName>
        <fullName evidence="3">Reverse transcriptase domain-containing protein</fullName>
    </submittedName>
</protein>